<proteinExistence type="predicted"/>
<accession>A0ABS0F899</accession>
<organism evidence="1 2">
    <name type="scientific">Kaistella gelatinilytica</name>
    <dbReference type="NCBI Taxonomy" id="2787636"/>
    <lineage>
        <taxon>Bacteria</taxon>
        <taxon>Pseudomonadati</taxon>
        <taxon>Bacteroidota</taxon>
        <taxon>Flavobacteriia</taxon>
        <taxon>Flavobacteriales</taxon>
        <taxon>Weeksellaceae</taxon>
        <taxon>Chryseobacterium group</taxon>
        <taxon>Kaistella</taxon>
    </lineage>
</organism>
<name>A0ABS0F899_9FLAO</name>
<keyword evidence="2" id="KW-1185">Reference proteome</keyword>
<gene>
    <name evidence="1" type="ORF">IV494_01950</name>
</gene>
<reference evidence="1 2" key="1">
    <citation type="submission" date="2020-11" db="EMBL/GenBank/DDBJ databases">
        <title>Kaistella gelatinilytica sp. nov., a flavobacterium isolated from Antarctic Soil.</title>
        <authorList>
            <person name="Li J."/>
        </authorList>
    </citation>
    <scope>NUCLEOTIDE SEQUENCE [LARGE SCALE GENOMIC DNA]</scope>
    <source>
        <strain evidence="1 2">G5-32</strain>
    </source>
</reference>
<sequence length="52" mass="5833">MKLTTNNKTAKLPKSFYTGIKSLIGGINLLSNKQILKEKDKLNNMRNGKVRA</sequence>
<protein>
    <submittedName>
        <fullName evidence="1">Uncharacterized protein</fullName>
    </submittedName>
</protein>
<dbReference type="Proteomes" id="UP000660070">
    <property type="component" value="Unassembled WGS sequence"/>
</dbReference>
<evidence type="ECO:0000313" key="1">
    <source>
        <dbReference type="EMBL" id="MBF8455931.1"/>
    </source>
</evidence>
<dbReference type="RefSeq" id="WP_196078487.1">
    <property type="nucleotide sequence ID" value="NZ_JADPVI010000001.1"/>
</dbReference>
<comment type="caution">
    <text evidence="1">The sequence shown here is derived from an EMBL/GenBank/DDBJ whole genome shotgun (WGS) entry which is preliminary data.</text>
</comment>
<dbReference type="EMBL" id="JADPVI010000001">
    <property type="protein sequence ID" value="MBF8455931.1"/>
    <property type="molecule type" value="Genomic_DNA"/>
</dbReference>
<evidence type="ECO:0000313" key="2">
    <source>
        <dbReference type="Proteomes" id="UP000660070"/>
    </source>
</evidence>